<feature type="transmembrane region" description="Helical" evidence="1">
    <location>
        <begin position="26"/>
        <end position="45"/>
    </location>
</feature>
<gene>
    <name evidence="2" type="ORF">AQS8620_02298</name>
</gene>
<dbReference type="AlphaFoldDB" id="A0A1Y5T2N9"/>
<dbReference type="Pfam" id="PF04654">
    <property type="entry name" value="DUF599"/>
    <property type="match status" value="1"/>
</dbReference>
<dbReference type="Proteomes" id="UP000193862">
    <property type="component" value="Unassembled WGS sequence"/>
</dbReference>
<keyword evidence="1" id="KW-0812">Transmembrane</keyword>
<keyword evidence="3" id="KW-1185">Reference proteome</keyword>
<accession>A0A1Y5T2N9</accession>
<keyword evidence="1" id="KW-0472">Membrane</keyword>
<feature type="transmembrane region" description="Helical" evidence="1">
    <location>
        <begin position="133"/>
        <end position="161"/>
    </location>
</feature>
<organism evidence="2 3">
    <name type="scientific">Aquimixticola soesokkakensis</name>
    <dbReference type="NCBI Taxonomy" id="1519096"/>
    <lineage>
        <taxon>Bacteria</taxon>
        <taxon>Pseudomonadati</taxon>
        <taxon>Pseudomonadota</taxon>
        <taxon>Alphaproteobacteria</taxon>
        <taxon>Rhodobacterales</taxon>
        <taxon>Paracoccaceae</taxon>
        <taxon>Aquimixticola</taxon>
    </lineage>
</organism>
<reference evidence="2 3" key="1">
    <citation type="submission" date="2017-03" db="EMBL/GenBank/DDBJ databases">
        <authorList>
            <person name="Afonso C.L."/>
            <person name="Miller P.J."/>
            <person name="Scott M.A."/>
            <person name="Spackman E."/>
            <person name="Goraichik I."/>
            <person name="Dimitrov K.M."/>
            <person name="Suarez D.L."/>
            <person name="Swayne D.E."/>
        </authorList>
    </citation>
    <scope>NUCLEOTIDE SEQUENCE [LARGE SCALE GENOMIC DNA]</scope>
    <source>
        <strain evidence="2 3">CECT 8620</strain>
    </source>
</reference>
<evidence type="ECO:0000313" key="3">
    <source>
        <dbReference type="Proteomes" id="UP000193862"/>
    </source>
</evidence>
<evidence type="ECO:0000313" key="2">
    <source>
        <dbReference type="EMBL" id="SLN52442.1"/>
    </source>
</evidence>
<protein>
    <recommendedName>
        <fullName evidence="4">DUF599 domain-containing protein</fullName>
    </recommendedName>
</protein>
<dbReference type="EMBL" id="FWFS01000008">
    <property type="protein sequence ID" value="SLN52442.1"/>
    <property type="molecule type" value="Genomic_DNA"/>
</dbReference>
<name>A0A1Y5T2N9_9RHOB</name>
<evidence type="ECO:0000256" key="1">
    <source>
        <dbReference type="SAM" id="Phobius"/>
    </source>
</evidence>
<sequence length="187" mass="20814">MIQMITRTPRIFDANILSTLRDSTTFFASACLIAIGGAVAMIGNAERISGVAEEFTIDMPVVIWEIKTLLIVLLITNALLKFIWSTRLFGYCAVVMASTPNEPDHPESLWRARQAADLNITAARAFNRGLRSIYFGLGALTWFLGPEALILGTLFTLWVLWRREFASGSRKALLDRPAPIPDDSRKL</sequence>
<evidence type="ECO:0008006" key="4">
    <source>
        <dbReference type="Google" id="ProtNLM"/>
    </source>
</evidence>
<keyword evidence="1" id="KW-1133">Transmembrane helix</keyword>
<feature type="transmembrane region" description="Helical" evidence="1">
    <location>
        <begin position="66"/>
        <end position="84"/>
    </location>
</feature>
<proteinExistence type="predicted"/>
<dbReference type="InterPro" id="IPR006747">
    <property type="entry name" value="DUF599"/>
</dbReference>